<gene>
    <name evidence="2" type="ORF">CVLEPA_LOCUS15222</name>
</gene>
<feature type="region of interest" description="Disordered" evidence="1">
    <location>
        <begin position="1534"/>
        <end position="1553"/>
    </location>
</feature>
<feature type="compositionally biased region" description="Polar residues" evidence="1">
    <location>
        <begin position="1539"/>
        <end position="1553"/>
    </location>
</feature>
<protein>
    <submittedName>
        <fullName evidence="2">Uncharacterized protein</fullName>
    </submittedName>
</protein>
<feature type="region of interest" description="Disordered" evidence="1">
    <location>
        <begin position="415"/>
        <end position="435"/>
    </location>
</feature>
<sequence>MKSTDNVAVSESKVSSVKEFTVPANQSLVYKNCQENSEKHQEKTEDVSDFWDMKGVIRMDPTDETRCHHTTVPPSAMMALAMELLVSNRGKACKIFREAKRKAQEDDVDDDANKEKETNLVNLWVVPDCETNVRTETPSTASHLQPSLVNSDFVLRPNSQCSESPPLLIHPDFSDELNDVELEDLKNISVTDLVGSADHVIAYPDTDEDEWEMRKKKRGRKHSEEKRKKEKHVVFKDKIQDFSTYISQQPVGDKMTDDMRNGANPVTTCDTSLSSSSGEMSTIAARDRSVSEIHFTKALPSGQRASGLSGFNTPVEISRTGGSHAAKPVISDLHANDKLLTERENDYHQRRESMYIKNDGSFQAKVMNNLDGFNARGDKRERSYKDECGATDELGGVTSQICKESCSAISPRKFSFRDSDSQHSPKANLLFNSGSEEIAEPRQLTSWNDGNLTKTEIVTEDLNLIGTSCDSNQDFARSLYRGLPSINCVSSPQPARDSNASTLSSSASLSSSLCSLSSLESLSSASLHLSSIASEVMSSASCPSITPDSSDFHEKTSTPRLGRSSLKHNCESGDAPSNHRAKAHLGPFRASQGCVNGPLGGQNVAINNDYGCSTGKHKASNHKSCLTVEGGHELARASPNTLVTVLSGGAGRSEDGRRSRTPSRKVVCQFANEHSSKEGVKSFKPVISQAVFPDVEDSTIATPVLYLKKTAKYCPDCDCKMSWCCCGKPNKRSSFRGKDNKPIAEYVENKTEENIPTTNVNTEEQGKTIERKNSIKQILIKKGVFPKKDFSQMTDPIVEGRRRSKRFSSSSSGLRLIPEGDDQVVTLNDQIKSIQAGRSNVATNSHSDGCRVSLKPIHTSDTEDTHFNNRRVLERHLTENEQLSGGERSFNDMATTSQQIGYQEEQVKRSSLVNLKREIPVKAEIVDEQVQRPSFESEVSENAKKESPVKQHPRVTVMGGSRLTLRKPAPTSPKDGSQGAKISTKGVTDSAQSSKTDSALHADRLMGEKPVTPATCDVLHDKPVLKEKITSHYQDPESRQHPYLGKEQRTTAANINRRLYNNSNSLNIGHQNELLDSKVCNPSVDSAASEALINSSIADDITSTAVNIPVVVEQVDQVRDGTQQSDEANQGFLGIERSATASPLVKFEEQEAYTVTTVEEQNEVTFKTLRKLSITSESTVEIDLNDCRSVASSDNEMPSGTLASALSKGYGSPGRPSSYRSSVTLSLRPTSRSSLTGSARLSPTIEVAKDSSESHQQTSANERNVMFTKEIHPDYRKWVRSWTSAVDGFTAEEKVFVQKEGQEFGHNDAMAHTDRLSPSTMGGCRPPSGSNRRPSPSRVILDYNPQENRIGILQKEFEKEDMKSKVMRIETTYYDGMREMVGNNGDDVKVIPQPPPHSTVDEEEFCGVVEAPTLKVKEIRAKYKARDHKNYGKPASVSSTSSGSRKSSEDTSPRHVKGSSQSDFDSTENLHGPNHVVAQQVMDLFKGALDIEKELSVFEEERYEMHKQKNATPLHNGHVTSNVKVVKSTTVTRPPVAQKPNQGNTNTWPPSKQTHVDLKASVAQIKTESQAVTSFDESLDQFYDVLNDLSL</sequence>
<feature type="compositionally biased region" description="Polar residues" evidence="1">
    <location>
        <begin position="985"/>
        <end position="997"/>
    </location>
</feature>
<feature type="compositionally biased region" description="Low complexity" evidence="1">
    <location>
        <begin position="1209"/>
        <end position="1238"/>
    </location>
</feature>
<comment type="caution">
    <text evidence="2">The sequence shown here is derived from an EMBL/GenBank/DDBJ whole genome shotgun (WGS) entry which is preliminary data.</text>
</comment>
<name>A0ABP0FX97_CLALP</name>
<organism evidence="2 3">
    <name type="scientific">Clavelina lepadiformis</name>
    <name type="common">Light-bulb sea squirt</name>
    <name type="synonym">Ascidia lepadiformis</name>
    <dbReference type="NCBI Taxonomy" id="159417"/>
    <lineage>
        <taxon>Eukaryota</taxon>
        <taxon>Metazoa</taxon>
        <taxon>Chordata</taxon>
        <taxon>Tunicata</taxon>
        <taxon>Ascidiacea</taxon>
        <taxon>Aplousobranchia</taxon>
        <taxon>Clavelinidae</taxon>
        <taxon>Clavelina</taxon>
    </lineage>
</organism>
<feature type="region of interest" description="Disordered" evidence="1">
    <location>
        <begin position="543"/>
        <end position="582"/>
    </location>
</feature>
<reference evidence="2 3" key="1">
    <citation type="submission" date="2024-02" db="EMBL/GenBank/DDBJ databases">
        <authorList>
            <person name="Daric V."/>
            <person name="Darras S."/>
        </authorList>
    </citation>
    <scope>NUCLEOTIDE SEQUENCE [LARGE SCALE GENOMIC DNA]</scope>
</reference>
<evidence type="ECO:0000256" key="1">
    <source>
        <dbReference type="SAM" id="MobiDB-lite"/>
    </source>
</evidence>
<keyword evidence="3" id="KW-1185">Reference proteome</keyword>
<dbReference type="Proteomes" id="UP001642483">
    <property type="component" value="Unassembled WGS sequence"/>
</dbReference>
<evidence type="ECO:0000313" key="2">
    <source>
        <dbReference type="EMBL" id="CAK8684231.1"/>
    </source>
</evidence>
<feature type="compositionally biased region" description="Polar residues" evidence="1">
    <location>
        <begin position="1458"/>
        <end position="1469"/>
    </location>
</feature>
<feature type="compositionally biased region" description="Polar residues" evidence="1">
    <location>
        <begin position="424"/>
        <end position="435"/>
    </location>
</feature>
<feature type="region of interest" description="Disordered" evidence="1">
    <location>
        <begin position="1312"/>
        <end position="1338"/>
    </location>
</feature>
<feature type="compositionally biased region" description="Low complexity" evidence="1">
    <location>
        <begin position="1436"/>
        <end position="1445"/>
    </location>
</feature>
<feature type="region of interest" description="Disordered" evidence="1">
    <location>
        <begin position="1190"/>
        <end position="1262"/>
    </location>
</feature>
<feature type="compositionally biased region" description="Low complexity" evidence="1">
    <location>
        <begin position="1325"/>
        <end position="1338"/>
    </location>
</feature>
<feature type="region of interest" description="Disordered" evidence="1">
    <location>
        <begin position="1427"/>
        <end position="1471"/>
    </location>
</feature>
<proteinExistence type="predicted"/>
<feature type="compositionally biased region" description="Polar residues" evidence="1">
    <location>
        <begin position="1190"/>
        <end position="1204"/>
    </location>
</feature>
<evidence type="ECO:0000313" key="3">
    <source>
        <dbReference type="Proteomes" id="UP001642483"/>
    </source>
</evidence>
<dbReference type="EMBL" id="CAWYQH010000097">
    <property type="protein sequence ID" value="CAK8684231.1"/>
    <property type="molecule type" value="Genomic_DNA"/>
</dbReference>
<accession>A0ABP0FX97</accession>
<feature type="region of interest" description="Disordered" evidence="1">
    <location>
        <begin position="931"/>
        <end position="1004"/>
    </location>
</feature>